<dbReference type="PANTHER" id="PTHR47563">
    <property type="entry name" value="PROTEIN FMP25, MITOCHONDRIAL"/>
    <property type="match status" value="1"/>
</dbReference>
<reference evidence="2 3" key="1">
    <citation type="journal article" date="2015" name="Fungal Genet. Biol.">
        <title>Evolution of novel wood decay mechanisms in Agaricales revealed by the genome sequences of Fistulina hepatica and Cylindrobasidium torrendii.</title>
        <authorList>
            <person name="Floudas D."/>
            <person name="Held B.W."/>
            <person name="Riley R."/>
            <person name="Nagy L.G."/>
            <person name="Koehler G."/>
            <person name="Ransdell A.S."/>
            <person name="Younus H."/>
            <person name="Chow J."/>
            <person name="Chiniquy J."/>
            <person name="Lipzen A."/>
            <person name="Tritt A."/>
            <person name="Sun H."/>
            <person name="Haridas S."/>
            <person name="LaButti K."/>
            <person name="Ohm R.A."/>
            <person name="Kues U."/>
            <person name="Blanchette R.A."/>
            <person name="Grigoriev I.V."/>
            <person name="Minto R.E."/>
            <person name="Hibbett D.S."/>
        </authorList>
    </citation>
    <scope>NUCLEOTIDE SEQUENCE [LARGE SCALE GENOMIC DNA]</scope>
    <source>
        <strain evidence="2 3">FP15055 ss-10</strain>
    </source>
</reference>
<dbReference type="Proteomes" id="UP000054007">
    <property type="component" value="Unassembled WGS sequence"/>
</dbReference>
<dbReference type="OrthoDB" id="10256179at2759"/>
<dbReference type="Gene3D" id="2.130.10.30">
    <property type="entry name" value="Regulator of chromosome condensation 1/beta-lactamase-inhibitor protein II"/>
    <property type="match status" value="1"/>
</dbReference>
<name>A0A0D7BG64_9AGAR</name>
<accession>A0A0D7BG64</accession>
<sequence>MHWQTRLVRAGIRGIHSQALPTRNRAGLSTLGLAGSAFLAGSTLWALHREENIIHSDAAAQLPVQSSISAVSEVRNSDTLQTLVWGSNRSNTLDGSSVEALRTPTIASWLDGVALRDLVVHKDHAACVDANGDVYQWGRGHSNLDKPNLTLRNKNIIQVQATESRLYALSAAGRIYCLEANSVKQERQPGISPPPSSSWLWAEDNKIDFVEVTPATSLGRRESFKSISAGDHHLLAVTSSGRTFAHPIDQYANAYGQLGFRKIRIPQPGSTSTIPAQLVPKTLTEKSVAVAETTENWTKDSIRFCPYIFEIPALVDVPVAQATAGGRSSFALTTSGRILGWGANDYGQIGLGGNVTLDTITVPTEVILKRSVAKCTNVSAGGDLTSFMVRNATDNSVDILMCGNGQWGGLGNNVFSNAQATPTRARGIGALTEYDEGKGKVVPIVPRAISVSATGHVLMTLDTSRGQRVGRDLYTWGKNYDSELGNGRKSSQPMPNPLSVGDDRVILDSQRRARVLDLQGRVWGKNVAVEQTALAGYNNSFVYWKLS</sequence>
<evidence type="ECO:0000313" key="2">
    <source>
        <dbReference type="EMBL" id="KIY68636.1"/>
    </source>
</evidence>
<dbReference type="PROSITE" id="PS50012">
    <property type="entry name" value="RCC1_3"/>
    <property type="match status" value="1"/>
</dbReference>
<dbReference type="PANTHER" id="PTHR47563:SF1">
    <property type="entry name" value="PROTEIN FMP25, MITOCHONDRIAL"/>
    <property type="match status" value="1"/>
</dbReference>
<organism evidence="2 3">
    <name type="scientific">Cylindrobasidium torrendii FP15055 ss-10</name>
    <dbReference type="NCBI Taxonomy" id="1314674"/>
    <lineage>
        <taxon>Eukaryota</taxon>
        <taxon>Fungi</taxon>
        <taxon>Dikarya</taxon>
        <taxon>Basidiomycota</taxon>
        <taxon>Agaricomycotina</taxon>
        <taxon>Agaricomycetes</taxon>
        <taxon>Agaricomycetidae</taxon>
        <taxon>Agaricales</taxon>
        <taxon>Marasmiineae</taxon>
        <taxon>Physalacriaceae</taxon>
        <taxon>Cylindrobasidium</taxon>
    </lineage>
</organism>
<protein>
    <submittedName>
        <fullName evidence="2">RCC1/BLIP-II protein</fullName>
    </submittedName>
</protein>
<dbReference type="EMBL" id="KN880499">
    <property type="protein sequence ID" value="KIY68636.1"/>
    <property type="molecule type" value="Genomic_DNA"/>
</dbReference>
<evidence type="ECO:0000313" key="3">
    <source>
        <dbReference type="Proteomes" id="UP000054007"/>
    </source>
</evidence>
<dbReference type="InterPro" id="IPR053245">
    <property type="entry name" value="MitoProcess-Associated"/>
</dbReference>
<feature type="repeat" description="RCC1" evidence="1">
    <location>
        <begin position="336"/>
        <end position="391"/>
    </location>
</feature>
<keyword evidence="3" id="KW-1185">Reference proteome</keyword>
<dbReference type="InterPro" id="IPR009091">
    <property type="entry name" value="RCC1/BLIP-II"/>
</dbReference>
<dbReference type="AlphaFoldDB" id="A0A0D7BG64"/>
<dbReference type="GO" id="GO:0034551">
    <property type="term" value="P:mitochondrial respiratory chain complex III assembly"/>
    <property type="evidence" value="ECO:0007669"/>
    <property type="project" value="TreeGrafter"/>
</dbReference>
<evidence type="ECO:0000256" key="1">
    <source>
        <dbReference type="PROSITE-ProRule" id="PRU00235"/>
    </source>
</evidence>
<dbReference type="InterPro" id="IPR000408">
    <property type="entry name" value="Reg_chr_condens"/>
</dbReference>
<dbReference type="STRING" id="1314674.A0A0D7BG64"/>
<dbReference type="Pfam" id="PF00415">
    <property type="entry name" value="RCC1"/>
    <property type="match status" value="1"/>
</dbReference>
<gene>
    <name evidence="2" type="ORF">CYLTODRAFT_395177</name>
</gene>
<dbReference type="SUPFAM" id="SSF50985">
    <property type="entry name" value="RCC1/BLIP-II"/>
    <property type="match status" value="1"/>
</dbReference>
<dbReference type="GO" id="GO:0005743">
    <property type="term" value="C:mitochondrial inner membrane"/>
    <property type="evidence" value="ECO:0007669"/>
    <property type="project" value="TreeGrafter"/>
</dbReference>
<proteinExistence type="predicted"/>